<protein>
    <recommendedName>
        <fullName evidence="1">Pop1 N-terminal domain-containing protein</fullName>
    </recommendedName>
</protein>
<evidence type="ECO:0000259" key="1">
    <source>
        <dbReference type="Pfam" id="PF06978"/>
    </source>
</evidence>
<dbReference type="Pfam" id="PF06978">
    <property type="entry name" value="POP1_N"/>
    <property type="match status" value="1"/>
</dbReference>
<dbReference type="InterPro" id="IPR009723">
    <property type="entry name" value="Pop1_N"/>
</dbReference>
<dbReference type="EMBL" id="UZAI01003324">
    <property type="protein sequence ID" value="VDO78888.1"/>
    <property type="molecule type" value="Genomic_DNA"/>
</dbReference>
<dbReference type="PANTHER" id="PTHR22731">
    <property type="entry name" value="RIBONUCLEASES P/MRP PROTEIN SUBUNIT POP1"/>
    <property type="match status" value="1"/>
</dbReference>
<evidence type="ECO:0000313" key="3">
    <source>
        <dbReference type="Proteomes" id="UP000277204"/>
    </source>
</evidence>
<dbReference type="GO" id="GO:0005655">
    <property type="term" value="C:nucleolar ribonuclease P complex"/>
    <property type="evidence" value="ECO:0007669"/>
    <property type="project" value="InterPro"/>
</dbReference>
<organism evidence="2 3">
    <name type="scientific">Schistosoma margrebowiei</name>
    <dbReference type="NCBI Taxonomy" id="48269"/>
    <lineage>
        <taxon>Eukaryota</taxon>
        <taxon>Metazoa</taxon>
        <taxon>Spiralia</taxon>
        <taxon>Lophotrochozoa</taxon>
        <taxon>Platyhelminthes</taxon>
        <taxon>Trematoda</taxon>
        <taxon>Digenea</taxon>
        <taxon>Strigeidida</taxon>
        <taxon>Schistosomatoidea</taxon>
        <taxon>Schistosomatidae</taxon>
        <taxon>Schistosoma</taxon>
    </lineage>
</organism>
<dbReference type="PANTHER" id="PTHR22731:SF3">
    <property type="entry name" value="RIBONUCLEASES P_MRP PROTEIN SUBUNIT POP1"/>
    <property type="match status" value="1"/>
</dbReference>
<dbReference type="Proteomes" id="UP000277204">
    <property type="component" value="Unassembled WGS sequence"/>
</dbReference>
<dbReference type="GO" id="GO:0001682">
    <property type="term" value="P:tRNA 5'-leader removal"/>
    <property type="evidence" value="ECO:0007669"/>
    <property type="project" value="InterPro"/>
</dbReference>
<gene>
    <name evidence="2" type="ORF">SMRZ_LOCUS7950</name>
</gene>
<sequence length="72" mass="9094">MLIEKSFWLPTHIWHAKRFHMITKWGWRLPYAPTNKIFKACYKRRRKVWEKYFTPRFVFVQKTWVFIDISVC</sequence>
<reference evidence="2 3" key="1">
    <citation type="submission" date="2018-11" db="EMBL/GenBank/DDBJ databases">
        <authorList>
            <consortium name="Pathogen Informatics"/>
        </authorList>
    </citation>
    <scope>NUCLEOTIDE SEQUENCE [LARGE SCALE GENOMIC DNA]</scope>
    <source>
        <strain evidence="2 3">Zambia</strain>
    </source>
</reference>
<name>A0A3P8BQW5_9TREM</name>
<keyword evidence="3" id="KW-1185">Reference proteome</keyword>
<dbReference type="AlphaFoldDB" id="A0A3P8BQW5"/>
<evidence type="ECO:0000313" key="2">
    <source>
        <dbReference type="EMBL" id="VDO78888.1"/>
    </source>
</evidence>
<feature type="domain" description="Pop1 N-terminal" evidence="1">
    <location>
        <begin position="6"/>
        <end position="44"/>
    </location>
</feature>
<proteinExistence type="predicted"/>
<accession>A0A3P8BQW5</accession>
<dbReference type="GO" id="GO:0000172">
    <property type="term" value="C:ribonuclease MRP complex"/>
    <property type="evidence" value="ECO:0007669"/>
    <property type="project" value="InterPro"/>
</dbReference>
<dbReference type="InterPro" id="IPR039182">
    <property type="entry name" value="Pop1"/>
</dbReference>